<keyword evidence="3" id="KW-0238">DNA-binding</keyword>
<dbReference type="GO" id="GO:0003700">
    <property type="term" value="F:DNA-binding transcription factor activity"/>
    <property type="evidence" value="ECO:0007669"/>
    <property type="project" value="TreeGrafter"/>
</dbReference>
<dbReference type="Gene3D" id="1.10.10.10">
    <property type="entry name" value="Winged helix-like DNA-binding domain superfamily/Winged helix DNA-binding domain"/>
    <property type="match status" value="1"/>
</dbReference>
<dbReference type="SUPFAM" id="SSF55781">
    <property type="entry name" value="GAF domain-like"/>
    <property type="match status" value="1"/>
</dbReference>
<dbReference type="InterPro" id="IPR014757">
    <property type="entry name" value="Tscrpt_reg_IclR_C"/>
</dbReference>
<feature type="domain" description="IclR-ED" evidence="8">
    <location>
        <begin position="71"/>
        <end position="250"/>
    </location>
</feature>
<keyword evidence="1" id="KW-0319">Glycerol metabolism</keyword>
<dbReference type="InterPro" id="IPR029016">
    <property type="entry name" value="GAF-like_dom_sf"/>
</dbReference>
<evidence type="ECO:0000256" key="2">
    <source>
        <dbReference type="ARBA" id="ARBA00023015"/>
    </source>
</evidence>
<dbReference type="AlphaFoldDB" id="A0AAU6SAS0"/>
<evidence type="ECO:0000256" key="3">
    <source>
        <dbReference type="ARBA" id="ARBA00023125"/>
    </source>
</evidence>
<dbReference type="PANTHER" id="PTHR30136:SF24">
    <property type="entry name" value="HTH-TYPE TRANSCRIPTIONAL REPRESSOR ALLR"/>
    <property type="match status" value="1"/>
</dbReference>
<dbReference type="PROSITE" id="PS51078">
    <property type="entry name" value="ICLR_ED"/>
    <property type="match status" value="1"/>
</dbReference>
<organism evidence="9">
    <name type="scientific">Microbacterium sp. LWS13-1.2</name>
    <dbReference type="NCBI Taxonomy" id="3135264"/>
    <lineage>
        <taxon>Bacteria</taxon>
        <taxon>Bacillati</taxon>
        <taxon>Actinomycetota</taxon>
        <taxon>Actinomycetes</taxon>
        <taxon>Micrococcales</taxon>
        <taxon>Microbacteriaceae</taxon>
        <taxon>Microbacterium</taxon>
    </lineage>
</organism>
<dbReference type="RefSeq" id="WP_349429021.1">
    <property type="nucleotide sequence ID" value="NZ_CP151632.1"/>
</dbReference>
<feature type="domain" description="HTH iclR-type" evidence="7">
    <location>
        <begin position="9"/>
        <end position="70"/>
    </location>
</feature>
<evidence type="ECO:0000313" key="9">
    <source>
        <dbReference type="EMBL" id="WZO33992.1"/>
    </source>
</evidence>
<dbReference type="PANTHER" id="PTHR30136">
    <property type="entry name" value="HELIX-TURN-HELIX TRANSCRIPTIONAL REGULATOR, ICLR FAMILY"/>
    <property type="match status" value="1"/>
</dbReference>
<dbReference type="SMART" id="SM00346">
    <property type="entry name" value="HTH_ICLR"/>
    <property type="match status" value="1"/>
</dbReference>
<dbReference type="Pfam" id="PF09339">
    <property type="entry name" value="HTH_IclR"/>
    <property type="match status" value="1"/>
</dbReference>
<proteinExistence type="predicted"/>
<gene>
    <name evidence="9" type="ORF">MRBLWS13_001632</name>
</gene>
<evidence type="ECO:0000256" key="1">
    <source>
        <dbReference type="ARBA" id="ARBA00022798"/>
    </source>
</evidence>
<dbReference type="GO" id="GO:0006071">
    <property type="term" value="P:glycerol metabolic process"/>
    <property type="evidence" value="ECO:0007669"/>
    <property type="project" value="UniProtKB-KW"/>
</dbReference>
<protein>
    <recommendedName>
        <fullName evidence="6">Glycerol operon regulatory protein</fullName>
    </recommendedName>
</protein>
<dbReference type="EMBL" id="CP151632">
    <property type="protein sequence ID" value="WZO33992.1"/>
    <property type="molecule type" value="Genomic_DNA"/>
</dbReference>
<keyword evidence="4" id="KW-0804">Transcription</keyword>
<accession>A0AAU6SAS0</accession>
<evidence type="ECO:0000256" key="6">
    <source>
        <dbReference type="ARBA" id="ARBA00070406"/>
    </source>
</evidence>
<keyword evidence="2" id="KW-0805">Transcription regulation</keyword>
<evidence type="ECO:0000259" key="8">
    <source>
        <dbReference type="PROSITE" id="PS51078"/>
    </source>
</evidence>
<dbReference type="InterPro" id="IPR050707">
    <property type="entry name" value="HTH_MetabolicPath_Reg"/>
</dbReference>
<dbReference type="InterPro" id="IPR036388">
    <property type="entry name" value="WH-like_DNA-bd_sf"/>
</dbReference>
<reference evidence="9" key="1">
    <citation type="submission" date="2024-04" db="EMBL/GenBank/DDBJ databases">
        <authorList>
            <person name="Roder T."/>
            <person name="Oberhansli S."/>
            <person name="Kreuzer M."/>
        </authorList>
    </citation>
    <scope>NUCLEOTIDE SEQUENCE</scope>
    <source>
        <strain evidence="9">LWS13-1.2</strain>
    </source>
</reference>
<comment type="function">
    <text evidence="5">May be an activator protein for the gylABX operon.</text>
</comment>
<sequence>MTVERASGVQSVVRAFAALEAMGDRGGQASLSELAAELGLAMPTVHRLLRTLVDLGYVRQLPSRHYALGPGLMRLGDQATRMIAAWARPALEGLESSAHETANLAALEAGMVVYVAQVPSRHQMRMFTEVGRRVHAHSTGVGKALLATIPDDQVSAIVRSIGMPRFTSSTIVTEADLLAELDVIRQRGYAIDEGEQEVGVRCFAMAIAGTHPAMGISVSGPSTRVTLSSADWMVPALRETAGRLKAQLVASDPAR</sequence>
<dbReference type="FunFam" id="1.10.10.10:FF:000056">
    <property type="entry name" value="IclR family transcriptional regulator"/>
    <property type="match status" value="1"/>
</dbReference>
<dbReference type="SUPFAM" id="SSF46785">
    <property type="entry name" value="Winged helix' DNA-binding domain"/>
    <property type="match status" value="1"/>
</dbReference>
<evidence type="ECO:0000256" key="5">
    <source>
        <dbReference type="ARBA" id="ARBA00058938"/>
    </source>
</evidence>
<dbReference type="Pfam" id="PF01614">
    <property type="entry name" value="IclR_C"/>
    <property type="match status" value="1"/>
</dbReference>
<dbReference type="InterPro" id="IPR005471">
    <property type="entry name" value="Tscrpt_reg_IclR_N"/>
</dbReference>
<dbReference type="Gene3D" id="3.30.450.40">
    <property type="match status" value="1"/>
</dbReference>
<evidence type="ECO:0000256" key="4">
    <source>
        <dbReference type="ARBA" id="ARBA00023163"/>
    </source>
</evidence>
<dbReference type="GO" id="GO:0003677">
    <property type="term" value="F:DNA binding"/>
    <property type="evidence" value="ECO:0007669"/>
    <property type="project" value="UniProtKB-KW"/>
</dbReference>
<dbReference type="InterPro" id="IPR036390">
    <property type="entry name" value="WH_DNA-bd_sf"/>
</dbReference>
<name>A0AAU6SAS0_9MICO</name>
<evidence type="ECO:0000259" key="7">
    <source>
        <dbReference type="PROSITE" id="PS51077"/>
    </source>
</evidence>
<dbReference type="GO" id="GO:0045892">
    <property type="term" value="P:negative regulation of DNA-templated transcription"/>
    <property type="evidence" value="ECO:0007669"/>
    <property type="project" value="TreeGrafter"/>
</dbReference>
<dbReference type="PROSITE" id="PS51077">
    <property type="entry name" value="HTH_ICLR"/>
    <property type="match status" value="1"/>
</dbReference>